<reference evidence="2" key="1">
    <citation type="submission" date="2018-04" db="EMBL/GenBank/DDBJ databases">
        <title>Draft genome sequence of the Candidatus Spirobacillus cienkowskii, a pathogen of freshwater Daphnia species, reconstructed from hemolymph metagenomic reads.</title>
        <authorList>
            <person name="Bresciani L."/>
            <person name="Lemos L.N."/>
            <person name="Wale N."/>
            <person name="Lin J.Y."/>
            <person name="Fernandes G.R."/>
            <person name="Duffy M.A."/>
            <person name="Rodrigues J.M."/>
        </authorList>
    </citation>
    <scope>NUCLEOTIDE SEQUENCE [LARGE SCALE GENOMIC DNA]</scope>
    <source>
        <strain evidence="2">Binning01</strain>
    </source>
</reference>
<organism evidence="2 3">
    <name type="scientific">Spirobacillus cienkowskii</name>
    <dbReference type="NCBI Taxonomy" id="495820"/>
    <lineage>
        <taxon>Bacteria</taxon>
        <taxon>Pseudomonadati</taxon>
        <taxon>Bdellovibrionota</taxon>
        <taxon>Oligoflexia</taxon>
        <taxon>Silvanigrellales</taxon>
        <taxon>Spirobacillus</taxon>
    </lineage>
</organism>
<dbReference type="Pfam" id="PF00144">
    <property type="entry name" value="Beta-lactamase"/>
    <property type="match status" value="1"/>
</dbReference>
<feature type="domain" description="Beta-lactamase-related" evidence="1">
    <location>
        <begin position="46"/>
        <end position="364"/>
    </location>
</feature>
<dbReference type="InterPro" id="IPR050491">
    <property type="entry name" value="AmpC-like"/>
</dbReference>
<sequence>MLQLIKKLKYISLLLFVFISFSFTNYPNKKNNTLNKILINNKEVNISNAMKHYKVPAISISVIENNKIDWLYSYGYISENNKTKINEETLFQFGSISKAVTALAVVKLVDNGILELDKDVSSSLKGWKIEKPVQFINPEITLASLLSMTSGIGISGFYGYSPNEKLPTLIEILNGQSPANNLPVKLEELPSEKYSYSGGGYQIVELLIESVTNKSFQSVLNEEIFKPLNLKNSFFQAPLNSDLSINAVHSYNEEGKPFSYPWRLVPEFASAGLWSTPADISQILIEIMKAYQNKKSLFSNLNIKKALTKQKNTQYGLGFVISGTNDKLRIAKLGQNAGYQGWIVAYPSKGQGAVIITNSDNGRELAQDIISSIAKNYDWPSNEKLADAWMLK</sequence>
<dbReference type="Proteomes" id="UP000253934">
    <property type="component" value="Unassembled WGS sequence"/>
</dbReference>
<keyword evidence="3" id="KW-1185">Reference proteome</keyword>
<dbReference type="InterPro" id="IPR012338">
    <property type="entry name" value="Beta-lactam/transpept-like"/>
</dbReference>
<dbReference type="PANTHER" id="PTHR46825:SF12">
    <property type="entry name" value="PENICILLIN-BINDING PROTEIN 4"/>
    <property type="match status" value="1"/>
</dbReference>
<evidence type="ECO:0000259" key="1">
    <source>
        <dbReference type="Pfam" id="PF00144"/>
    </source>
</evidence>
<gene>
    <name evidence="2" type="ORF">DCC88_03440</name>
</gene>
<comment type="caution">
    <text evidence="2">The sequence shown here is derived from an EMBL/GenBank/DDBJ whole genome shotgun (WGS) entry which is preliminary data.</text>
</comment>
<accession>A0A369KYF7</accession>
<keyword evidence="2" id="KW-0378">Hydrolase</keyword>
<proteinExistence type="predicted"/>
<dbReference type="Gene3D" id="3.40.710.10">
    <property type="entry name" value="DD-peptidase/beta-lactamase superfamily"/>
    <property type="match status" value="1"/>
</dbReference>
<dbReference type="SUPFAM" id="SSF56601">
    <property type="entry name" value="beta-lactamase/transpeptidase-like"/>
    <property type="match status" value="1"/>
</dbReference>
<dbReference type="EMBL" id="QOVW01000029">
    <property type="protein sequence ID" value="RDB36763.1"/>
    <property type="molecule type" value="Genomic_DNA"/>
</dbReference>
<evidence type="ECO:0000313" key="2">
    <source>
        <dbReference type="EMBL" id="RDB36763.1"/>
    </source>
</evidence>
<dbReference type="AlphaFoldDB" id="A0A369KYF7"/>
<dbReference type="GO" id="GO:0016787">
    <property type="term" value="F:hydrolase activity"/>
    <property type="evidence" value="ECO:0007669"/>
    <property type="project" value="UniProtKB-KW"/>
</dbReference>
<protein>
    <submittedName>
        <fullName evidence="2">Class A beta-lactamase-related serine hydrolase</fullName>
    </submittedName>
</protein>
<dbReference type="PANTHER" id="PTHR46825">
    <property type="entry name" value="D-ALANYL-D-ALANINE-CARBOXYPEPTIDASE/ENDOPEPTIDASE AMPH"/>
    <property type="match status" value="1"/>
</dbReference>
<dbReference type="InterPro" id="IPR001466">
    <property type="entry name" value="Beta-lactam-related"/>
</dbReference>
<evidence type="ECO:0000313" key="3">
    <source>
        <dbReference type="Proteomes" id="UP000253934"/>
    </source>
</evidence>
<name>A0A369KYF7_9BACT</name>